<gene>
    <name evidence="5" type="ORF">SP6_10_00780</name>
</gene>
<name>A0A0C9MP52_SPHPI</name>
<protein>
    <recommendedName>
        <fullName evidence="1">diguanylate cyclase</fullName>
        <ecNumber evidence="1">2.7.7.65</ecNumber>
    </recommendedName>
</protein>
<dbReference type="EC" id="2.7.7.65" evidence="1"/>
<reference evidence="5 6" key="1">
    <citation type="submission" date="2014-08" db="EMBL/GenBank/DDBJ databases">
        <title>Whole genome shotgun sequence of Sphingomonas paucimobilis NBRC 13935.</title>
        <authorList>
            <person name="Hosoyama A."/>
            <person name="Hashimoto M."/>
            <person name="Hosoyama Y."/>
            <person name="Noguchi M."/>
            <person name="Uohara A."/>
            <person name="Ohji S."/>
            <person name="Katano-Makiyama Y."/>
            <person name="Ichikawa N."/>
            <person name="Kimura A."/>
            <person name="Yamazoe A."/>
            <person name="Fujita N."/>
        </authorList>
    </citation>
    <scope>NUCLEOTIDE SEQUENCE [LARGE SCALE GENOMIC DNA]</scope>
    <source>
        <strain evidence="5 6">NBRC 13935</strain>
    </source>
</reference>
<keyword evidence="3" id="KW-1133">Transmembrane helix</keyword>
<feature type="transmembrane region" description="Helical" evidence="3">
    <location>
        <begin position="21"/>
        <end position="44"/>
    </location>
</feature>
<dbReference type="GO" id="GO:0052621">
    <property type="term" value="F:diguanylate cyclase activity"/>
    <property type="evidence" value="ECO:0007669"/>
    <property type="project" value="UniProtKB-EC"/>
</dbReference>
<evidence type="ECO:0000313" key="6">
    <source>
        <dbReference type="Proteomes" id="UP000032025"/>
    </source>
</evidence>
<evidence type="ECO:0000256" key="3">
    <source>
        <dbReference type="SAM" id="Phobius"/>
    </source>
</evidence>
<feature type="transmembrane region" description="Helical" evidence="3">
    <location>
        <begin position="50"/>
        <end position="73"/>
    </location>
</feature>
<feature type="transmembrane region" description="Helical" evidence="3">
    <location>
        <begin position="85"/>
        <end position="103"/>
    </location>
</feature>
<keyword evidence="3" id="KW-0812">Transmembrane</keyword>
<sequence length="383" mass="41292">MAMLFVIAYGMIALSQTRQRASGWFMLSYALCCVAAICQLLMQLGGWPHWIILIGYGAFLGTVTTMWTGVEVLAGRKAPKRQAAIAWGLGMALRFALLAGTPHSLPYELVFQLPFAIMSARTMVAVRSIRRQGAIPSLLAGIFGLSCFHFIAKPFLVVLLTAGVRNAVQVYVAVSSVSTGVLLVAAGLFLLLLVIQKALDDTIVDAETDALTLLANRRALSRIAPRLLTEANDAGRVLYAMVIDLDHFKRINDVLGHAVGDQVLVAFADILRGQAAPEILAVRMGGEEFALFIPDVEKGPAAGDNPAARLGWAIRQALKSFPERGLPGLTFSGGIVRYRPGETLEALLGRADELAYGAKNGGRDQLRLDRDDMPTQRCFTLAA</sequence>
<comment type="caution">
    <text evidence="5">The sequence shown here is derived from an EMBL/GenBank/DDBJ whole genome shotgun (WGS) entry which is preliminary data.</text>
</comment>
<proteinExistence type="predicted"/>
<dbReference type="InterPro" id="IPR050469">
    <property type="entry name" value="Diguanylate_Cyclase"/>
</dbReference>
<dbReference type="Pfam" id="PF00990">
    <property type="entry name" value="GGDEF"/>
    <property type="match status" value="1"/>
</dbReference>
<dbReference type="Gene3D" id="3.30.70.270">
    <property type="match status" value="1"/>
</dbReference>
<accession>A0A0C9MP52</accession>
<dbReference type="RefSeq" id="WP_007404190.1">
    <property type="nucleotide sequence ID" value="NZ_BBJS01000010.1"/>
</dbReference>
<dbReference type="SUPFAM" id="SSF55073">
    <property type="entry name" value="Nucleotide cyclase"/>
    <property type="match status" value="1"/>
</dbReference>
<organism evidence="5 6">
    <name type="scientific">Sphingomonas paucimobilis NBRC 13935</name>
    <dbReference type="NCBI Taxonomy" id="1219050"/>
    <lineage>
        <taxon>Bacteria</taxon>
        <taxon>Pseudomonadati</taxon>
        <taxon>Pseudomonadota</taxon>
        <taxon>Alphaproteobacteria</taxon>
        <taxon>Sphingomonadales</taxon>
        <taxon>Sphingomonadaceae</taxon>
        <taxon>Sphingomonas</taxon>
    </lineage>
</organism>
<evidence type="ECO:0000256" key="2">
    <source>
        <dbReference type="ARBA" id="ARBA00034247"/>
    </source>
</evidence>
<dbReference type="PROSITE" id="PS50887">
    <property type="entry name" value="GGDEF"/>
    <property type="match status" value="1"/>
</dbReference>
<dbReference type="InterPro" id="IPR029787">
    <property type="entry name" value="Nucleotide_cyclase"/>
</dbReference>
<evidence type="ECO:0000256" key="1">
    <source>
        <dbReference type="ARBA" id="ARBA00012528"/>
    </source>
</evidence>
<dbReference type="PANTHER" id="PTHR45138:SF9">
    <property type="entry name" value="DIGUANYLATE CYCLASE DGCM-RELATED"/>
    <property type="match status" value="1"/>
</dbReference>
<dbReference type="CDD" id="cd01949">
    <property type="entry name" value="GGDEF"/>
    <property type="match status" value="1"/>
</dbReference>
<dbReference type="SMART" id="SM00267">
    <property type="entry name" value="GGDEF"/>
    <property type="match status" value="1"/>
</dbReference>
<feature type="transmembrane region" description="Helical" evidence="3">
    <location>
        <begin position="138"/>
        <end position="164"/>
    </location>
</feature>
<dbReference type="Proteomes" id="UP000032025">
    <property type="component" value="Unassembled WGS sequence"/>
</dbReference>
<keyword evidence="3" id="KW-0472">Membrane</keyword>
<feature type="domain" description="GGDEF" evidence="4">
    <location>
        <begin position="236"/>
        <end position="371"/>
    </location>
</feature>
<comment type="catalytic activity">
    <reaction evidence="2">
        <text>2 GTP = 3',3'-c-di-GMP + 2 diphosphate</text>
        <dbReference type="Rhea" id="RHEA:24898"/>
        <dbReference type="ChEBI" id="CHEBI:33019"/>
        <dbReference type="ChEBI" id="CHEBI:37565"/>
        <dbReference type="ChEBI" id="CHEBI:58805"/>
        <dbReference type="EC" id="2.7.7.65"/>
    </reaction>
</comment>
<dbReference type="PANTHER" id="PTHR45138">
    <property type="entry name" value="REGULATORY COMPONENTS OF SENSORY TRANSDUCTION SYSTEM"/>
    <property type="match status" value="1"/>
</dbReference>
<dbReference type="NCBIfam" id="TIGR00254">
    <property type="entry name" value="GGDEF"/>
    <property type="match status" value="1"/>
</dbReference>
<dbReference type="EMBL" id="BBJS01000010">
    <property type="protein sequence ID" value="GAN12496.1"/>
    <property type="molecule type" value="Genomic_DNA"/>
</dbReference>
<dbReference type="InterPro" id="IPR000160">
    <property type="entry name" value="GGDEF_dom"/>
</dbReference>
<keyword evidence="6" id="KW-1185">Reference proteome</keyword>
<dbReference type="GeneID" id="78526331"/>
<dbReference type="AlphaFoldDB" id="A0A0C9MP52"/>
<evidence type="ECO:0000313" key="5">
    <source>
        <dbReference type="EMBL" id="GAN12496.1"/>
    </source>
</evidence>
<evidence type="ECO:0000259" key="4">
    <source>
        <dbReference type="PROSITE" id="PS50887"/>
    </source>
</evidence>
<dbReference type="InterPro" id="IPR043128">
    <property type="entry name" value="Rev_trsase/Diguanyl_cyclase"/>
</dbReference>
<feature type="transmembrane region" description="Helical" evidence="3">
    <location>
        <begin position="170"/>
        <end position="195"/>
    </location>
</feature>